<feature type="repeat" description="ARM" evidence="3">
    <location>
        <begin position="110"/>
        <end position="153"/>
    </location>
</feature>
<dbReference type="Proteomes" id="UP000708208">
    <property type="component" value="Unassembled WGS sequence"/>
</dbReference>
<dbReference type="GO" id="GO:0061608">
    <property type="term" value="F:nuclear import signal receptor activity"/>
    <property type="evidence" value="ECO:0007669"/>
    <property type="project" value="InterPro"/>
</dbReference>
<protein>
    <recommendedName>
        <fullName evidence="6">IBB domain-containing protein</fullName>
    </recommendedName>
</protein>
<evidence type="ECO:0000256" key="2">
    <source>
        <dbReference type="ARBA" id="ARBA00022927"/>
    </source>
</evidence>
<accession>A0A8J2NXB9</accession>
<evidence type="ECO:0000256" key="4">
    <source>
        <dbReference type="PROSITE-ProRule" id="PRU00561"/>
    </source>
</evidence>
<dbReference type="PROSITE" id="PS50176">
    <property type="entry name" value="ARM_REPEAT"/>
    <property type="match status" value="1"/>
</dbReference>
<evidence type="ECO:0000313" key="7">
    <source>
        <dbReference type="EMBL" id="CAG7722223.1"/>
    </source>
</evidence>
<evidence type="ECO:0000313" key="8">
    <source>
        <dbReference type="Proteomes" id="UP000708208"/>
    </source>
</evidence>
<keyword evidence="8" id="KW-1185">Reference proteome</keyword>
<evidence type="ECO:0000259" key="6">
    <source>
        <dbReference type="PROSITE" id="PS51214"/>
    </source>
</evidence>
<dbReference type="SMART" id="SM00185">
    <property type="entry name" value="ARM"/>
    <property type="match status" value="2"/>
</dbReference>
<dbReference type="OrthoDB" id="29145at2759"/>
<feature type="compositionally biased region" description="Basic and acidic residues" evidence="5">
    <location>
        <begin position="32"/>
        <end position="45"/>
    </location>
</feature>
<dbReference type="Pfam" id="PF00514">
    <property type="entry name" value="Arm"/>
    <property type="match status" value="2"/>
</dbReference>
<dbReference type="AlphaFoldDB" id="A0A8J2NXB9"/>
<dbReference type="Pfam" id="PF01749">
    <property type="entry name" value="IBB"/>
    <property type="match status" value="1"/>
</dbReference>
<evidence type="ECO:0000256" key="3">
    <source>
        <dbReference type="PROSITE-ProRule" id="PRU00259"/>
    </source>
</evidence>
<evidence type="ECO:0000256" key="1">
    <source>
        <dbReference type="ARBA" id="ARBA00022448"/>
    </source>
</evidence>
<feature type="non-terminal residue" evidence="7">
    <location>
        <position position="1"/>
    </location>
</feature>
<dbReference type="PROSITE" id="PS51214">
    <property type="entry name" value="IBB"/>
    <property type="match status" value="1"/>
</dbReference>
<proteinExistence type="predicted"/>
<feature type="domain" description="IBB" evidence="6">
    <location>
        <begin position="1"/>
        <end position="51"/>
    </location>
</feature>
<dbReference type="InterPro" id="IPR000225">
    <property type="entry name" value="Armadillo"/>
</dbReference>
<dbReference type="PANTHER" id="PTHR23316">
    <property type="entry name" value="IMPORTIN ALPHA"/>
    <property type="match status" value="1"/>
</dbReference>
<comment type="caution">
    <text evidence="7">The sequence shown here is derived from an EMBL/GenBank/DDBJ whole genome shotgun (WGS) entry which is preliminary data.</text>
</comment>
<feature type="compositionally biased region" description="Acidic residues" evidence="5">
    <location>
        <begin position="46"/>
        <end position="55"/>
    </location>
</feature>
<feature type="region of interest" description="Disordered" evidence="5">
    <location>
        <begin position="32"/>
        <end position="56"/>
    </location>
</feature>
<evidence type="ECO:0000256" key="5">
    <source>
        <dbReference type="SAM" id="MobiDB-lite"/>
    </source>
</evidence>
<dbReference type="InterPro" id="IPR002652">
    <property type="entry name" value="Importin-a_IBB"/>
</dbReference>
<dbReference type="EMBL" id="CAJVCH010087376">
    <property type="protein sequence ID" value="CAG7722223.1"/>
    <property type="molecule type" value="Genomic_DNA"/>
</dbReference>
<sequence>MDKLKEQFKINAKDSEELRRRRVEEMVELRKATKDDQLTRRRKIDEDDSSPEEVLELNPQEQQERLENIVAINNLMTGNDPLQHLKGLKMAHNFLKTARPRPIDLFVTHGIVPKLVEYLKMEEHPEMQYIACWVLTTVAFGNHEQTSAVVQAGAVDVLLHLFDSPVPRIVDQAIWCIGNISGDGPEMKNHLLSRGLVTKLVQMAQSHKKLASEHVSNIVRVWTMANLCENPEYPSTDMQSCLSVFARRTFHKDMKVVREALRGISMLSFKEEWLESIYNSNVLTEVVEFLRSEDRKLVKLSLKIIGHFASGSDQQ</sequence>
<name>A0A8J2NXB9_9HEXA</name>
<gene>
    <name evidence="7" type="ORF">AFUS01_LOCUS11382</name>
</gene>
<organism evidence="7 8">
    <name type="scientific">Allacma fusca</name>
    <dbReference type="NCBI Taxonomy" id="39272"/>
    <lineage>
        <taxon>Eukaryota</taxon>
        <taxon>Metazoa</taxon>
        <taxon>Ecdysozoa</taxon>
        <taxon>Arthropoda</taxon>
        <taxon>Hexapoda</taxon>
        <taxon>Collembola</taxon>
        <taxon>Symphypleona</taxon>
        <taxon>Sminthuridae</taxon>
        <taxon>Allacma</taxon>
    </lineage>
</organism>
<keyword evidence="1 4" id="KW-0813">Transport</keyword>
<reference evidence="7" key="1">
    <citation type="submission" date="2021-06" db="EMBL/GenBank/DDBJ databases">
        <authorList>
            <person name="Hodson N. C."/>
            <person name="Mongue J. A."/>
            <person name="Jaron S. K."/>
        </authorList>
    </citation>
    <scope>NUCLEOTIDE SEQUENCE</scope>
</reference>
<keyword evidence="2" id="KW-0653">Protein transport</keyword>
<dbReference type="GO" id="GO:0006606">
    <property type="term" value="P:protein import into nucleus"/>
    <property type="evidence" value="ECO:0007669"/>
    <property type="project" value="InterPro"/>
</dbReference>